<evidence type="ECO:0000256" key="3">
    <source>
        <dbReference type="ARBA" id="ARBA00023163"/>
    </source>
</evidence>
<comment type="caution">
    <text evidence="5">The sequence shown here is derived from an EMBL/GenBank/DDBJ whole genome shotgun (WGS) entry which is preliminary data.</text>
</comment>
<keyword evidence="2 5" id="KW-0238">DNA-binding</keyword>
<evidence type="ECO:0000313" key="6">
    <source>
        <dbReference type="Proteomes" id="UP000625527"/>
    </source>
</evidence>
<keyword evidence="1" id="KW-0805">Transcription regulation</keyword>
<proteinExistence type="predicted"/>
<dbReference type="PROSITE" id="PS50932">
    <property type="entry name" value="HTH_LACI_2"/>
    <property type="match status" value="1"/>
</dbReference>
<dbReference type="SMART" id="SM00354">
    <property type="entry name" value="HTH_LACI"/>
    <property type="match status" value="1"/>
</dbReference>
<evidence type="ECO:0000313" key="5">
    <source>
        <dbReference type="EMBL" id="MBE1876709.1"/>
    </source>
</evidence>
<dbReference type="EMBL" id="JADAQT010000089">
    <property type="protein sequence ID" value="MBE1876709.1"/>
    <property type="molecule type" value="Genomic_DNA"/>
</dbReference>
<name>A0ABR9MZA0_9MICO</name>
<dbReference type="RefSeq" id="WP_192863277.1">
    <property type="nucleotide sequence ID" value="NZ_JADAQT010000089.1"/>
</dbReference>
<dbReference type="Proteomes" id="UP000625527">
    <property type="component" value="Unassembled WGS sequence"/>
</dbReference>
<keyword evidence="6" id="KW-1185">Reference proteome</keyword>
<gene>
    <name evidence="5" type="ORF">IHE71_13445</name>
</gene>
<dbReference type="Pfam" id="PF13377">
    <property type="entry name" value="Peripla_BP_3"/>
    <property type="match status" value="1"/>
</dbReference>
<dbReference type="CDD" id="cd01392">
    <property type="entry name" value="HTH_LacI"/>
    <property type="match status" value="1"/>
</dbReference>
<organism evidence="5 6">
    <name type="scientific">Myceligenerans pegani</name>
    <dbReference type="NCBI Taxonomy" id="2776917"/>
    <lineage>
        <taxon>Bacteria</taxon>
        <taxon>Bacillati</taxon>
        <taxon>Actinomycetota</taxon>
        <taxon>Actinomycetes</taxon>
        <taxon>Micrococcales</taxon>
        <taxon>Promicromonosporaceae</taxon>
        <taxon>Myceligenerans</taxon>
    </lineage>
</organism>
<dbReference type="PANTHER" id="PTHR30146:SF109">
    <property type="entry name" value="HTH-TYPE TRANSCRIPTIONAL REGULATOR GALS"/>
    <property type="match status" value="1"/>
</dbReference>
<dbReference type="PANTHER" id="PTHR30146">
    <property type="entry name" value="LACI-RELATED TRANSCRIPTIONAL REPRESSOR"/>
    <property type="match status" value="1"/>
</dbReference>
<dbReference type="InterPro" id="IPR000843">
    <property type="entry name" value="HTH_LacI"/>
</dbReference>
<accession>A0ABR9MZA0</accession>
<evidence type="ECO:0000256" key="1">
    <source>
        <dbReference type="ARBA" id="ARBA00023015"/>
    </source>
</evidence>
<reference evidence="5 6" key="1">
    <citation type="submission" date="2020-10" db="EMBL/GenBank/DDBJ databases">
        <title>Myceligenerans pegani sp. nov., an endophytic actinomycete isolated from Peganum harmala L. in Xinjiang, China.</title>
        <authorList>
            <person name="Xin L."/>
        </authorList>
    </citation>
    <scope>NUCLEOTIDE SEQUENCE [LARGE SCALE GENOMIC DNA]</scope>
    <source>
        <strain evidence="5 6">TRM65318</strain>
    </source>
</reference>
<protein>
    <submittedName>
        <fullName evidence="5">LacI family DNA-binding transcriptional regulator</fullName>
    </submittedName>
</protein>
<sequence length="344" mass="36825">MTGDLCREKGGPVGKRVTILDVAEEAGVSRQTVTRAMNDMSEISAATRRRVLEAADRLGYRPSRYARNLVTRQKAHALGLVVPSLRNPYYTEMAADLLSAAAERRWQVVIAAPEGDVVESLALLSTQVDVIAGYFRRPDADLVEIVRGLPVVRLGRERSEPSSAVPGVHAVDTDLESGIVDAVAALRERGARRFGMVDSAHRSGGPYTPSPRREWFEEATGGELTGVVAGEESISGGGEAFAALLRQHPDTDAVLMFNDLMALGAVQTARALRVDVPGGVRVVGVDGLALGEAVDPPLTSISLDRRGLAEHILDIIQILADADFARLPPIRRSVRATLLTRGSA</sequence>
<dbReference type="InterPro" id="IPR046335">
    <property type="entry name" value="LacI/GalR-like_sensor"/>
</dbReference>
<keyword evidence="3" id="KW-0804">Transcription</keyword>
<dbReference type="CDD" id="cd06267">
    <property type="entry name" value="PBP1_LacI_sugar_binding-like"/>
    <property type="match status" value="1"/>
</dbReference>
<dbReference type="SUPFAM" id="SSF53822">
    <property type="entry name" value="Periplasmic binding protein-like I"/>
    <property type="match status" value="1"/>
</dbReference>
<feature type="domain" description="HTH lacI-type" evidence="4">
    <location>
        <begin position="17"/>
        <end position="71"/>
    </location>
</feature>
<dbReference type="GO" id="GO:0003677">
    <property type="term" value="F:DNA binding"/>
    <property type="evidence" value="ECO:0007669"/>
    <property type="project" value="UniProtKB-KW"/>
</dbReference>
<evidence type="ECO:0000259" key="4">
    <source>
        <dbReference type="PROSITE" id="PS50932"/>
    </source>
</evidence>
<dbReference type="PROSITE" id="PS00356">
    <property type="entry name" value="HTH_LACI_1"/>
    <property type="match status" value="1"/>
</dbReference>
<dbReference type="Gene3D" id="3.40.50.2300">
    <property type="match status" value="2"/>
</dbReference>
<dbReference type="InterPro" id="IPR010982">
    <property type="entry name" value="Lambda_DNA-bd_dom_sf"/>
</dbReference>
<dbReference type="Gene3D" id="1.10.260.40">
    <property type="entry name" value="lambda repressor-like DNA-binding domains"/>
    <property type="match status" value="1"/>
</dbReference>
<evidence type="ECO:0000256" key="2">
    <source>
        <dbReference type="ARBA" id="ARBA00023125"/>
    </source>
</evidence>
<dbReference type="Pfam" id="PF00356">
    <property type="entry name" value="LacI"/>
    <property type="match status" value="1"/>
</dbReference>
<dbReference type="InterPro" id="IPR028082">
    <property type="entry name" value="Peripla_BP_I"/>
</dbReference>
<dbReference type="SUPFAM" id="SSF47413">
    <property type="entry name" value="lambda repressor-like DNA-binding domains"/>
    <property type="match status" value="1"/>
</dbReference>